<dbReference type="EMBL" id="LHXJ01000051">
    <property type="protein sequence ID" value="KXA90249.1"/>
    <property type="molecule type" value="Genomic_DNA"/>
</dbReference>
<gene>
    <name evidence="1" type="ORF">AKJ57_04285</name>
</gene>
<organism evidence="1 2">
    <name type="scientific">candidate division MSBL1 archaeon SCGC-AAA259A05</name>
    <dbReference type="NCBI Taxonomy" id="1698259"/>
    <lineage>
        <taxon>Archaea</taxon>
        <taxon>Methanobacteriati</taxon>
        <taxon>Methanobacteriota</taxon>
        <taxon>candidate division MSBL1</taxon>
    </lineage>
</organism>
<sequence>MLQLIYERGDKLDSMNYEDLLFFSKRALGFFDQRGLSALFSILSKNRDKLKDALNELYQKTSPSSNWLYIFGIPFSSMTPGNVMDELGEFEGDRKNLEKLEEITDSEKTPDYSSENPERFQITADLFRKISSFARSIEITIDDLHDLLLSKL</sequence>
<keyword evidence="2" id="KW-1185">Reference proteome</keyword>
<proteinExistence type="predicted"/>
<dbReference type="AlphaFoldDB" id="A0A133U7U4"/>
<accession>A0A133U7U4</accession>
<name>A0A133U7U4_9EURY</name>
<comment type="caution">
    <text evidence="1">The sequence shown here is derived from an EMBL/GenBank/DDBJ whole genome shotgun (WGS) entry which is preliminary data.</text>
</comment>
<evidence type="ECO:0000313" key="2">
    <source>
        <dbReference type="Proteomes" id="UP000070163"/>
    </source>
</evidence>
<reference evidence="1 2" key="1">
    <citation type="journal article" date="2016" name="Sci. Rep.">
        <title>Metabolic traits of an uncultured archaeal lineage -MSBL1- from brine pools of the Red Sea.</title>
        <authorList>
            <person name="Mwirichia R."/>
            <person name="Alam I."/>
            <person name="Rashid M."/>
            <person name="Vinu M."/>
            <person name="Ba-Alawi W."/>
            <person name="Anthony Kamau A."/>
            <person name="Kamanda Ngugi D."/>
            <person name="Goker M."/>
            <person name="Klenk H.P."/>
            <person name="Bajic V."/>
            <person name="Stingl U."/>
        </authorList>
    </citation>
    <scope>NUCLEOTIDE SEQUENCE [LARGE SCALE GENOMIC DNA]</scope>
    <source>
        <strain evidence="1">SCGC-AAA259A05</strain>
    </source>
</reference>
<evidence type="ECO:0000313" key="1">
    <source>
        <dbReference type="EMBL" id="KXA90249.1"/>
    </source>
</evidence>
<dbReference type="Proteomes" id="UP000070163">
    <property type="component" value="Unassembled WGS sequence"/>
</dbReference>
<protein>
    <submittedName>
        <fullName evidence="1">Uncharacterized protein</fullName>
    </submittedName>
</protein>